<reference evidence="2 3" key="1">
    <citation type="journal article" date="2018" name="G3 (Bethesda)">
        <title>Phylogenetic and Phylogenomic Definition of Rhizopus Species.</title>
        <authorList>
            <person name="Gryganskyi A.P."/>
            <person name="Golan J."/>
            <person name="Dolatabadi S."/>
            <person name="Mondo S."/>
            <person name="Robb S."/>
            <person name="Idnurm A."/>
            <person name="Muszewska A."/>
            <person name="Steczkiewicz K."/>
            <person name="Masonjones S."/>
            <person name="Liao H.L."/>
            <person name="Gajdeczka M.T."/>
            <person name="Anike F."/>
            <person name="Vuek A."/>
            <person name="Anishchenko I.M."/>
            <person name="Voigt K."/>
            <person name="de Hoog G.S."/>
            <person name="Smith M.E."/>
            <person name="Heitman J."/>
            <person name="Vilgalys R."/>
            <person name="Stajich J.E."/>
        </authorList>
    </citation>
    <scope>NUCLEOTIDE SEQUENCE [LARGE SCALE GENOMIC DNA]</scope>
    <source>
        <strain evidence="2 3">LSU 92-RS-03</strain>
    </source>
</reference>
<dbReference type="OrthoDB" id="2360307at2759"/>
<evidence type="ECO:0000313" key="2">
    <source>
        <dbReference type="EMBL" id="RCH86709.1"/>
    </source>
</evidence>
<comment type="caution">
    <text evidence="2">The sequence shown here is derived from an EMBL/GenBank/DDBJ whole genome shotgun (WGS) entry which is preliminary data.</text>
</comment>
<proteinExistence type="predicted"/>
<evidence type="ECO:0000313" key="3">
    <source>
        <dbReference type="Proteomes" id="UP000253551"/>
    </source>
</evidence>
<dbReference type="AlphaFoldDB" id="A0A367JA52"/>
<dbReference type="EMBL" id="PJQM01003875">
    <property type="protein sequence ID" value="RCH86709.1"/>
    <property type="molecule type" value="Genomic_DNA"/>
</dbReference>
<keyword evidence="1" id="KW-0732">Signal</keyword>
<name>A0A367JA52_RHIST</name>
<dbReference type="Proteomes" id="UP000253551">
    <property type="component" value="Unassembled WGS sequence"/>
</dbReference>
<evidence type="ECO:0000256" key="1">
    <source>
        <dbReference type="SAM" id="SignalP"/>
    </source>
</evidence>
<protein>
    <submittedName>
        <fullName evidence="2">Uncharacterized protein</fullName>
    </submittedName>
</protein>
<feature type="chain" id="PRO_5016851206" evidence="1">
    <location>
        <begin position="23"/>
        <end position="236"/>
    </location>
</feature>
<feature type="signal peptide" evidence="1">
    <location>
        <begin position="1"/>
        <end position="22"/>
    </location>
</feature>
<organism evidence="2 3">
    <name type="scientific">Rhizopus stolonifer</name>
    <name type="common">Rhizopus nigricans</name>
    <dbReference type="NCBI Taxonomy" id="4846"/>
    <lineage>
        <taxon>Eukaryota</taxon>
        <taxon>Fungi</taxon>
        <taxon>Fungi incertae sedis</taxon>
        <taxon>Mucoromycota</taxon>
        <taxon>Mucoromycotina</taxon>
        <taxon>Mucoromycetes</taxon>
        <taxon>Mucorales</taxon>
        <taxon>Mucorineae</taxon>
        <taxon>Rhizopodaceae</taxon>
        <taxon>Rhizopus</taxon>
    </lineage>
</organism>
<gene>
    <name evidence="2" type="ORF">CU098_006639</name>
</gene>
<sequence>MNMFIKWCVFIQCLLCITLLNAAIVTQKDILNQHLSEVLAKRWIQQHKIPANEIIAQIKARIHTQMVSKISASISQKVKTNLKIKVSVMGGTVRVDQTQIEAIQTAAVDGLESHISNTLEKKIDKIVSNSLAGFDTSSLNRVSRLLKAETIIQSQLQLQLPDIQKTLHTCLDTQLKTHIQDVEIDIPGILKIQIEAQVDVTSSIQTIVQHIYQSYADVSIALAVYQSLHHTKKGAL</sequence>
<dbReference type="STRING" id="4846.A0A367JA52"/>
<accession>A0A367JA52</accession>
<keyword evidence="3" id="KW-1185">Reference proteome</keyword>